<name>F0WZK1_9STRA</name>
<evidence type="ECO:0000313" key="1">
    <source>
        <dbReference type="EMBL" id="CCA26925.1"/>
    </source>
</evidence>
<organism evidence="1">
    <name type="scientific">Albugo laibachii Nc14</name>
    <dbReference type="NCBI Taxonomy" id="890382"/>
    <lineage>
        <taxon>Eukaryota</taxon>
        <taxon>Sar</taxon>
        <taxon>Stramenopiles</taxon>
        <taxon>Oomycota</taxon>
        <taxon>Peronosporomycetes</taxon>
        <taxon>Albuginales</taxon>
        <taxon>Albuginaceae</taxon>
        <taxon>Albugo</taxon>
    </lineage>
</organism>
<reference evidence="1" key="2">
    <citation type="submission" date="2011-02" db="EMBL/GenBank/DDBJ databases">
        <authorList>
            <person name="MacLean D."/>
        </authorList>
    </citation>
    <scope>NUCLEOTIDE SEQUENCE</scope>
</reference>
<dbReference type="CDD" id="cd09272">
    <property type="entry name" value="RNase_HI_RT_Ty1"/>
    <property type="match status" value="1"/>
</dbReference>
<dbReference type="HOGENOM" id="CLU_1828911_0_0_1"/>
<accession>F0WZK1</accession>
<dbReference type="AlphaFoldDB" id="F0WZK1"/>
<dbReference type="PANTHER" id="PTHR11439">
    <property type="entry name" value="GAG-POL-RELATED RETROTRANSPOSON"/>
    <property type="match status" value="1"/>
</dbReference>
<gene>
    <name evidence="1" type="primary">AlNc14C432G11592</name>
    <name evidence="1" type="ORF">ALNC14_130690</name>
</gene>
<sequence length="141" mass="16205">MDSSKHQLPRAQVEEKYPCTDNSGLVTGYQSGEVPQEYTNLKLYLGGEKCTVTREITLEAFSHADYAADDKTRKRISGTAFLLNRMSIRWSCKRQQSVSLSTMEVEFVEASKTSQEVLATRELFTELKIRLKEPMILWIYK</sequence>
<proteinExistence type="predicted"/>
<protein>
    <submittedName>
        <fullName evidence="1">AlNc14C432G11592 protein</fullName>
    </submittedName>
</protein>
<reference evidence="1" key="1">
    <citation type="journal article" date="2011" name="PLoS Biol.">
        <title>Gene gain and loss during evolution of obligate parasitism in the white rust pathogen of Arabidopsis thaliana.</title>
        <authorList>
            <person name="Kemen E."/>
            <person name="Gardiner A."/>
            <person name="Schultz-Larsen T."/>
            <person name="Kemen A.C."/>
            <person name="Balmuth A.L."/>
            <person name="Robert-Seilaniantz A."/>
            <person name="Bailey K."/>
            <person name="Holub E."/>
            <person name="Studholme D.J."/>
            <person name="Maclean D."/>
            <person name="Jones J.D."/>
        </authorList>
    </citation>
    <scope>NUCLEOTIDE SEQUENCE</scope>
</reference>
<dbReference type="PANTHER" id="PTHR11439:SF440">
    <property type="entry name" value="INTEGRASE CATALYTIC DOMAIN-CONTAINING PROTEIN"/>
    <property type="match status" value="1"/>
</dbReference>
<dbReference type="EMBL" id="FR824475">
    <property type="protein sequence ID" value="CCA26925.1"/>
    <property type="molecule type" value="Genomic_DNA"/>
</dbReference>